<dbReference type="AlphaFoldDB" id="A0AAE4YCF5"/>
<sequence length="64" mass="7308">MTLHETDLPLPSLRALIDQHGTLSVGWAYLRAALARRKHPPDLRAETLSLHIRRDIGLDRTGWE</sequence>
<dbReference type="RefSeq" id="WP_168775473.1">
    <property type="nucleotide sequence ID" value="NZ_JAABNR010000012.1"/>
</dbReference>
<evidence type="ECO:0000313" key="1">
    <source>
        <dbReference type="EMBL" id="NBZ88658.1"/>
    </source>
</evidence>
<dbReference type="EMBL" id="JAABNR010000012">
    <property type="protein sequence ID" value="NBZ88658.1"/>
    <property type="molecule type" value="Genomic_DNA"/>
</dbReference>
<reference evidence="1" key="1">
    <citation type="submission" date="2020-01" db="EMBL/GenBank/DDBJ databases">
        <authorList>
            <person name="Chen W.-M."/>
        </authorList>
    </citation>
    <scope>NUCLEOTIDE SEQUENCE</scope>
    <source>
        <strain evidence="1">CYK-10</strain>
    </source>
</reference>
<accession>A0AAE4YCF5</accession>
<comment type="caution">
    <text evidence="1">The sequence shown here is derived from an EMBL/GenBank/DDBJ whole genome shotgun (WGS) entry which is preliminary data.</text>
</comment>
<gene>
    <name evidence="1" type="ORF">GV832_13775</name>
</gene>
<proteinExistence type="predicted"/>
<dbReference type="Proteomes" id="UP001193501">
    <property type="component" value="Unassembled WGS sequence"/>
</dbReference>
<protein>
    <submittedName>
        <fullName evidence="1">Uncharacterized protein</fullName>
    </submittedName>
</protein>
<name>A0AAE4YCF5_9RHOB</name>
<keyword evidence="2" id="KW-1185">Reference proteome</keyword>
<organism evidence="1 2">
    <name type="scientific">Stagnihabitans tardus</name>
    <dbReference type="NCBI Taxonomy" id="2699202"/>
    <lineage>
        <taxon>Bacteria</taxon>
        <taxon>Pseudomonadati</taxon>
        <taxon>Pseudomonadota</taxon>
        <taxon>Alphaproteobacteria</taxon>
        <taxon>Rhodobacterales</taxon>
        <taxon>Paracoccaceae</taxon>
        <taxon>Stagnihabitans</taxon>
    </lineage>
</organism>
<evidence type="ECO:0000313" key="2">
    <source>
        <dbReference type="Proteomes" id="UP001193501"/>
    </source>
</evidence>